<evidence type="ECO:0000313" key="3">
    <source>
        <dbReference type="Proteomes" id="UP000001640"/>
    </source>
</evidence>
<sequence>MSAKNENIDRAKELAEEFKRQGFLDKLKHDILSQNWNKDESTDNTIEAVNLQEAIRNKVMATVNEMVKNDENLIFKNRGTTSALIEAQLFKDKYKKLAEGDDGVPLDKYIQMTLSDPKLEEGIKRNLATIAADEDDL</sequence>
<proteinExistence type="predicted"/>
<dbReference type="GO" id="GO:0048188">
    <property type="term" value="C:Set1C/COMPASS complex"/>
    <property type="evidence" value="ECO:0007669"/>
    <property type="project" value="EnsemblFungi"/>
</dbReference>
<evidence type="ECO:0000259" key="1">
    <source>
        <dbReference type="Pfam" id="PF05205"/>
    </source>
</evidence>
<feature type="domain" description="BOD1/SHG1" evidence="1">
    <location>
        <begin position="13"/>
        <end position="127"/>
    </location>
</feature>
<evidence type="ECO:0000313" key="2">
    <source>
        <dbReference type="EMBL" id="CCC68814.1"/>
    </source>
</evidence>
<dbReference type="eggNOG" id="ENOG502S9A4">
    <property type="taxonomic scope" value="Eukaryota"/>
</dbReference>
<gene>
    <name evidence="2" type="primary">NCAS0B07300</name>
    <name evidence="2" type="ordered locus">NCAS_0B07300</name>
</gene>
<dbReference type="EMBL" id="HE576753">
    <property type="protein sequence ID" value="CCC68814.1"/>
    <property type="molecule type" value="Genomic_DNA"/>
</dbReference>
<dbReference type="Proteomes" id="UP000001640">
    <property type="component" value="Chromosome 2"/>
</dbReference>
<dbReference type="AlphaFoldDB" id="G0VA84"/>
<keyword evidence="3" id="KW-1185">Reference proteome</keyword>
<reference evidence="2 3" key="1">
    <citation type="journal article" date="2011" name="Proc. Natl. Acad. Sci. U.S.A.">
        <title>Evolutionary erosion of yeast sex chromosomes by mating-type switching accidents.</title>
        <authorList>
            <person name="Gordon J.L."/>
            <person name="Armisen D."/>
            <person name="Proux-Wera E."/>
            <person name="Oheigeartaigh S.S."/>
            <person name="Byrne K.P."/>
            <person name="Wolfe K.H."/>
        </authorList>
    </citation>
    <scope>NUCLEOTIDE SEQUENCE [LARGE SCALE GENOMIC DNA]</scope>
    <source>
        <strain evidence="3">ATCC 76901 / BCRC 22586 / CBS 4309 / NBRC 1992 / NRRL Y-12630</strain>
    </source>
</reference>
<dbReference type="KEGG" id="ncs:NCAS_0B07300"/>
<dbReference type="STRING" id="1064592.G0VA84"/>
<dbReference type="OMA" id="WNKDEST"/>
<accession>G0VA84</accession>
<dbReference type="Pfam" id="PF05205">
    <property type="entry name" value="COMPASS-Shg1"/>
    <property type="match status" value="1"/>
</dbReference>
<name>G0VA84_NAUCA</name>
<dbReference type="RefSeq" id="XP_003675185.1">
    <property type="nucleotide sequence ID" value="XM_003675137.1"/>
</dbReference>
<dbReference type="InParanoid" id="G0VA84"/>
<dbReference type="GO" id="GO:0042800">
    <property type="term" value="F:histone H3K4 methyltransferase activity"/>
    <property type="evidence" value="ECO:0007669"/>
    <property type="project" value="EnsemblFungi"/>
</dbReference>
<organism evidence="2 3">
    <name type="scientific">Naumovozyma castellii</name>
    <name type="common">Yeast</name>
    <name type="synonym">Saccharomyces castellii</name>
    <dbReference type="NCBI Taxonomy" id="27288"/>
    <lineage>
        <taxon>Eukaryota</taxon>
        <taxon>Fungi</taxon>
        <taxon>Dikarya</taxon>
        <taxon>Ascomycota</taxon>
        <taxon>Saccharomycotina</taxon>
        <taxon>Saccharomycetes</taxon>
        <taxon>Saccharomycetales</taxon>
        <taxon>Saccharomycetaceae</taxon>
        <taxon>Naumovozyma</taxon>
    </lineage>
</organism>
<dbReference type="FunCoup" id="G0VA84">
    <property type="interactions" value="46"/>
</dbReference>
<protein>
    <recommendedName>
        <fullName evidence="1">BOD1/SHG1 domain-containing protein</fullName>
    </recommendedName>
</protein>
<dbReference type="InterPro" id="IPR055264">
    <property type="entry name" value="BOD1/SHG1_dom"/>
</dbReference>
<dbReference type="GeneID" id="96902371"/>
<dbReference type="OrthoDB" id="5579731at2759"/>
<dbReference type="HOGENOM" id="CLU_139264_0_0_1"/>
<reference key="2">
    <citation type="submission" date="2011-08" db="EMBL/GenBank/DDBJ databases">
        <title>Genome sequence of Naumovozyma castellii.</title>
        <authorList>
            <person name="Gordon J.L."/>
            <person name="Armisen D."/>
            <person name="Proux-Wera E."/>
            <person name="OhEigeartaigh S.S."/>
            <person name="Byrne K.P."/>
            <person name="Wolfe K.H."/>
        </authorList>
    </citation>
    <scope>NUCLEOTIDE SEQUENCE</scope>
    <source>
        <strain>Type strain:CBS 4309</strain>
    </source>
</reference>